<organism evidence="1 2">
    <name type="scientific">Porphyra umbilicalis</name>
    <name type="common">Purple laver</name>
    <name type="synonym">Red alga</name>
    <dbReference type="NCBI Taxonomy" id="2786"/>
    <lineage>
        <taxon>Eukaryota</taxon>
        <taxon>Rhodophyta</taxon>
        <taxon>Bangiophyceae</taxon>
        <taxon>Bangiales</taxon>
        <taxon>Bangiaceae</taxon>
        <taxon>Porphyra</taxon>
    </lineage>
</organism>
<accession>A0A1X6PB14</accession>
<feature type="non-terminal residue" evidence="1">
    <location>
        <position position="89"/>
    </location>
</feature>
<evidence type="ECO:0000313" key="2">
    <source>
        <dbReference type="Proteomes" id="UP000218209"/>
    </source>
</evidence>
<reference evidence="1 2" key="1">
    <citation type="submission" date="2017-03" db="EMBL/GenBank/DDBJ databases">
        <title>WGS assembly of Porphyra umbilicalis.</title>
        <authorList>
            <person name="Brawley S.H."/>
            <person name="Blouin N.A."/>
            <person name="Ficko-Blean E."/>
            <person name="Wheeler G.L."/>
            <person name="Lohr M."/>
            <person name="Goodson H.V."/>
            <person name="Jenkins J.W."/>
            <person name="Blaby-Haas C.E."/>
            <person name="Helliwell K.E."/>
            <person name="Chan C."/>
            <person name="Marriage T."/>
            <person name="Bhattacharya D."/>
            <person name="Klein A.S."/>
            <person name="Badis Y."/>
            <person name="Brodie J."/>
            <person name="Cao Y."/>
            <person name="Collen J."/>
            <person name="Dittami S.M."/>
            <person name="Gachon C.M."/>
            <person name="Green B.R."/>
            <person name="Karpowicz S."/>
            <person name="Kim J.W."/>
            <person name="Kudahl U."/>
            <person name="Lin S."/>
            <person name="Michel G."/>
            <person name="Mittag M."/>
            <person name="Olson B.J."/>
            <person name="Pangilinan J."/>
            <person name="Peng Y."/>
            <person name="Qiu H."/>
            <person name="Shu S."/>
            <person name="Singer J.T."/>
            <person name="Smith A.G."/>
            <person name="Sprecher B.N."/>
            <person name="Wagner V."/>
            <person name="Wang W."/>
            <person name="Wang Z.-Y."/>
            <person name="Yan J."/>
            <person name="Yarish C."/>
            <person name="Zoeuner-Riek S."/>
            <person name="Zhuang Y."/>
            <person name="Zou Y."/>
            <person name="Lindquist E.A."/>
            <person name="Grimwood J."/>
            <person name="Barry K."/>
            <person name="Rokhsar D.S."/>
            <person name="Schmutz J."/>
            <person name="Stiller J.W."/>
            <person name="Grossman A.R."/>
            <person name="Prochnik S.E."/>
        </authorList>
    </citation>
    <scope>NUCLEOTIDE SEQUENCE [LARGE SCALE GENOMIC DNA]</scope>
    <source>
        <strain evidence="1">4086291</strain>
    </source>
</reference>
<keyword evidence="2" id="KW-1185">Reference proteome</keyword>
<protein>
    <submittedName>
        <fullName evidence="1">Uncharacterized protein</fullName>
    </submittedName>
</protein>
<name>A0A1X6PB14_PORUM</name>
<gene>
    <name evidence="1" type="ORF">BU14_0127s0032</name>
</gene>
<dbReference type="EMBL" id="KV918824">
    <property type="protein sequence ID" value="OSX77935.1"/>
    <property type="molecule type" value="Genomic_DNA"/>
</dbReference>
<proteinExistence type="predicted"/>
<evidence type="ECO:0000313" key="1">
    <source>
        <dbReference type="EMBL" id="OSX77935.1"/>
    </source>
</evidence>
<sequence>MADRRHSVRWGRTAAAGACPPSGPLTLVTASNFLQKLSAAELHTVLRVLHIKGRMQANMADKRAVALSSMEDQRVGDEELESMMDAADL</sequence>
<dbReference type="AlphaFoldDB" id="A0A1X6PB14"/>
<dbReference type="Proteomes" id="UP000218209">
    <property type="component" value="Unassembled WGS sequence"/>
</dbReference>